<protein>
    <recommendedName>
        <fullName evidence="1">RNase H type-1 domain-containing protein</fullName>
    </recommendedName>
</protein>
<evidence type="ECO:0000313" key="3">
    <source>
        <dbReference type="Proteomes" id="UP000824890"/>
    </source>
</evidence>
<comment type="caution">
    <text evidence="2">The sequence shown here is derived from an EMBL/GenBank/DDBJ whole genome shotgun (WGS) entry which is preliminary data.</text>
</comment>
<dbReference type="PANTHER" id="PTHR47074:SF49">
    <property type="entry name" value="POLYNUCLEOTIDYL TRANSFERASE, RIBONUCLEASE H-LIKE SUPERFAMILY PROTEIN"/>
    <property type="match status" value="1"/>
</dbReference>
<evidence type="ECO:0000259" key="1">
    <source>
        <dbReference type="Pfam" id="PF13456"/>
    </source>
</evidence>
<dbReference type="Proteomes" id="UP000824890">
    <property type="component" value="Unassembled WGS sequence"/>
</dbReference>
<feature type="domain" description="RNase H type-1" evidence="1">
    <location>
        <begin position="88"/>
        <end position="202"/>
    </location>
</feature>
<evidence type="ECO:0000313" key="2">
    <source>
        <dbReference type="EMBL" id="KAH0943595.1"/>
    </source>
</evidence>
<organism evidence="2 3">
    <name type="scientific">Brassica napus</name>
    <name type="common">Rape</name>
    <dbReference type="NCBI Taxonomy" id="3708"/>
    <lineage>
        <taxon>Eukaryota</taxon>
        <taxon>Viridiplantae</taxon>
        <taxon>Streptophyta</taxon>
        <taxon>Embryophyta</taxon>
        <taxon>Tracheophyta</taxon>
        <taxon>Spermatophyta</taxon>
        <taxon>Magnoliopsida</taxon>
        <taxon>eudicotyledons</taxon>
        <taxon>Gunneridae</taxon>
        <taxon>Pentapetalae</taxon>
        <taxon>rosids</taxon>
        <taxon>malvids</taxon>
        <taxon>Brassicales</taxon>
        <taxon>Brassicaceae</taxon>
        <taxon>Brassiceae</taxon>
        <taxon>Brassica</taxon>
    </lineage>
</organism>
<accession>A0ABQ8EPI6</accession>
<dbReference type="InterPro" id="IPR002156">
    <property type="entry name" value="RNaseH_domain"/>
</dbReference>
<keyword evidence="3" id="KW-1185">Reference proteome</keyword>
<sequence length="233" mass="25704">DAIVDLTLRVSDLIDDQTGTWDHNLVRQLIDEEDVNLVLNTKINLSRADKLIWGFSKNGRYDVKSGGSVPEKWQKPPASFLKCNVGSSLDEGSSIAGAAWVVRDTRGIVLLHSRRAFANVSSLQQANVMALHWAAEAMSDLKFKKVVFEFSALEVKKAMDHPLLCFGHFQPVSHALSAIYSIRDAKISYVTSSCNLIANLIAVSVTRDQRYQSYVARNGPAWLATQIGQEASA</sequence>
<feature type="non-terminal residue" evidence="2">
    <location>
        <position position="1"/>
    </location>
</feature>
<dbReference type="EMBL" id="JAGKQM010000001">
    <property type="protein sequence ID" value="KAH0943595.1"/>
    <property type="molecule type" value="Genomic_DNA"/>
</dbReference>
<gene>
    <name evidence="2" type="ORF">HID58_003232</name>
</gene>
<dbReference type="PANTHER" id="PTHR47074">
    <property type="entry name" value="BNAC02G40300D PROTEIN"/>
    <property type="match status" value="1"/>
</dbReference>
<reference evidence="2 3" key="1">
    <citation type="submission" date="2021-05" db="EMBL/GenBank/DDBJ databases">
        <title>Genome Assembly of Synthetic Allotetraploid Brassica napus Reveals Homoeologous Exchanges between Subgenomes.</title>
        <authorList>
            <person name="Davis J.T."/>
        </authorList>
    </citation>
    <scope>NUCLEOTIDE SEQUENCE [LARGE SCALE GENOMIC DNA]</scope>
    <source>
        <strain evidence="3">cv. Da-Ae</strain>
        <tissue evidence="2">Seedling</tissue>
    </source>
</reference>
<dbReference type="InterPro" id="IPR052929">
    <property type="entry name" value="RNase_H-like_EbsB-rel"/>
</dbReference>
<proteinExistence type="predicted"/>
<name>A0ABQ8EPI6_BRANA</name>
<dbReference type="Pfam" id="PF13456">
    <property type="entry name" value="RVT_3"/>
    <property type="match status" value="1"/>
</dbReference>